<dbReference type="GO" id="GO:0000160">
    <property type="term" value="P:phosphorelay signal transduction system"/>
    <property type="evidence" value="ECO:0007669"/>
    <property type="project" value="InterPro"/>
</dbReference>
<dbReference type="STRING" id="159292.SAMN05192546_10111"/>
<dbReference type="Gene3D" id="3.40.50.2300">
    <property type="match status" value="1"/>
</dbReference>
<comment type="function">
    <text evidence="2">May play the central regulatory role in sporulation. It may be an element of the effector pathway responsible for the activation of sporulation genes in response to nutritional stress. Spo0A may act in concert with spo0H (a sigma factor) to control the expression of some genes that are critical to the sporulation process.</text>
</comment>
<dbReference type="InterPro" id="IPR052048">
    <property type="entry name" value="ST_Response_Regulator"/>
</dbReference>
<accession>A0A1H3I666</accession>
<feature type="modified residue" description="4-aspartylphosphate" evidence="3">
    <location>
        <position position="54"/>
    </location>
</feature>
<dbReference type="SMART" id="SM00448">
    <property type="entry name" value="REC"/>
    <property type="match status" value="1"/>
</dbReference>
<evidence type="ECO:0000259" key="4">
    <source>
        <dbReference type="PROSITE" id="PS50110"/>
    </source>
</evidence>
<dbReference type="PANTHER" id="PTHR43228:SF1">
    <property type="entry name" value="TWO-COMPONENT RESPONSE REGULATOR ARR22"/>
    <property type="match status" value="1"/>
</dbReference>
<dbReference type="Pfam" id="PF00072">
    <property type="entry name" value="Response_reg"/>
    <property type="match status" value="1"/>
</dbReference>
<keyword evidence="6" id="KW-1185">Reference proteome</keyword>
<evidence type="ECO:0000313" key="5">
    <source>
        <dbReference type="EMBL" id="SDY22608.1"/>
    </source>
</evidence>
<reference evidence="5 6" key="1">
    <citation type="submission" date="2016-10" db="EMBL/GenBank/DDBJ databases">
        <authorList>
            <person name="de Groot N.N."/>
        </authorList>
    </citation>
    <scope>NUCLEOTIDE SEQUENCE [LARGE SCALE GENOMIC DNA]</scope>
    <source>
        <strain evidence="5 6">APO</strain>
    </source>
</reference>
<dbReference type="EMBL" id="FNPV01000001">
    <property type="protein sequence ID" value="SDY22608.1"/>
    <property type="molecule type" value="Genomic_DNA"/>
</dbReference>
<dbReference type="InterPro" id="IPR011006">
    <property type="entry name" value="CheY-like_superfamily"/>
</dbReference>
<dbReference type="AlphaFoldDB" id="A0A1H3I666"/>
<name>A0A1H3I666_9FIRM</name>
<evidence type="ECO:0000256" key="3">
    <source>
        <dbReference type="PROSITE-ProRule" id="PRU00169"/>
    </source>
</evidence>
<dbReference type="SUPFAM" id="SSF52172">
    <property type="entry name" value="CheY-like"/>
    <property type="match status" value="1"/>
</dbReference>
<sequence>MMKNVLIVDDSPIIHNLLRKVLERNNYSVCGDAKNGKEGVDMYKELNPDIVFMDITMPVMEGLDAVKIIKEFDPDAKIIMLSAMGDDEIKEEAKQLGVDVFLKKPFDDYKIVSAISKII</sequence>
<dbReference type="Proteomes" id="UP000199230">
    <property type="component" value="Unassembled WGS sequence"/>
</dbReference>
<evidence type="ECO:0000256" key="1">
    <source>
        <dbReference type="ARBA" id="ARBA00018672"/>
    </source>
</evidence>
<feature type="domain" description="Response regulatory" evidence="4">
    <location>
        <begin position="4"/>
        <end position="119"/>
    </location>
</feature>
<proteinExistence type="predicted"/>
<keyword evidence="3" id="KW-0597">Phosphoprotein</keyword>
<evidence type="ECO:0000313" key="6">
    <source>
        <dbReference type="Proteomes" id="UP000199230"/>
    </source>
</evidence>
<protein>
    <recommendedName>
        <fullName evidence="1">Stage 0 sporulation protein A homolog</fullName>
    </recommendedName>
</protein>
<dbReference type="PROSITE" id="PS50110">
    <property type="entry name" value="RESPONSE_REGULATORY"/>
    <property type="match status" value="1"/>
</dbReference>
<dbReference type="PANTHER" id="PTHR43228">
    <property type="entry name" value="TWO-COMPONENT RESPONSE REGULATOR"/>
    <property type="match status" value="1"/>
</dbReference>
<organism evidence="5 6">
    <name type="scientific">Tindallia californiensis</name>
    <dbReference type="NCBI Taxonomy" id="159292"/>
    <lineage>
        <taxon>Bacteria</taxon>
        <taxon>Bacillati</taxon>
        <taxon>Bacillota</taxon>
        <taxon>Clostridia</taxon>
        <taxon>Peptostreptococcales</taxon>
        <taxon>Tindalliaceae</taxon>
        <taxon>Tindallia</taxon>
    </lineage>
</organism>
<evidence type="ECO:0000256" key="2">
    <source>
        <dbReference type="ARBA" id="ARBA00024867"/>
    </source>
</evidence>
<gene>
    <name evidence="5" type="ORF">SAMN05192546_10111</name>
</gene>
<dbReference type="InterPro" id="IPR001789">
    <property type="entry name" value="Sig_transdc_resp-reg_receiver"/>
</dbReference>